<comment type="caution">
    <text evidence="1">The sequence shown here is derived from an EMBL/GenBank/DDBJ whole genome shotgun (WGS) entry which is preliminary data.</text>
</comment>
<sequence>MHGPQDFPLEFTIIRSSIDYGLGSLTRHKRSTWVRLEICTSPSTEPFLKSLLTPHSRGATDRMINDTLFKCPFLPIPLSSIEKNELHSVAKAILDANFDRYLQNPEVDPSQWKIAKTINGIQVYNNRTERRRRPYYIHSGRVDNDSELQSMLVVGSTPGTLNDHLRNMLDSPSSATTSLMKNFSDATLLSSIKVPTAVDPYTSVSI</sequence>
<dbReference type="PANTHER" id="PTHR13510:SF44">
    <property type="entry name" value="RABENOSYN-5"/>
    <property type="match status" value="1"/>
</dbReference>
<dbReference type="InterPro" id="IPR052727">
    <property type="entry name" value="Rab4/Rab5_effector"/>
</dbReference>
<keyword evidence="2" id="KW-1185">Reference proteome</keyword>
<proteinExistence type="predicted"/>
<evidence type="ECO:0000313" key="2">
    <source>
        <dbReference type="Proteomes" id="UP001165083"/>
    </source>
</evidence>
<accession>A0A9W6TWI3</accession>
<dbReference type="PANTHER" id="PTHR13510">
    <property type="entry name" value="FYVE-FINGER-CONTAINING RAB5 EFFECTOR PROTEIN RABENOSYN-5-RELATED"/>
    <property type="match status" value="1"/>
</dbReference>
<protein>
    <submittedName>
        <fullName evidence="1">Unnamed protein product</fullName>
    </submittedName>
</protein>
<name>A0A9W6TWI3_9STRA</name>
<evidence type="ECO:0000313" key="1">
    <source>
        <dbReference type="EMBL" id="GMF20568.1"/>
    </source>
</evidence>
<dbReference type="Proteomes" id="UP001165083">
    <property type="component" value="Unassembled WGS sequence"/>
</dbReference>
<gene>
    <name evidence="1" type="ORF">Plil01_000800400</name>
</gene>
<dbReference type="EMBL" id="BSXW01000380">
    <property type="protein sequence ID" value="GMF20568.1"/>
    <property type="molecule type" value="Genomic_DNA"/>
</dbReference>
<dbReference type="AlphaFoldDB" id="A0A9W6TWI3"/>
<organism evidence="1 2">
    <name type="scientific">Phytophthora lilii</name>
    <dbReference type="NCBI Taxonomy" id="2077276"/>
    <lineage>
        <taxon>Eukaryota</taxon>
        <taxon>Sar</taxon>
        <taxon>Stramenopiles</taxon>
        <taxon>Oomycota</taxon>
        <taxon>Peronosporomycetes</taxon>
        <taxon>Peronosporales</taxon>
        <taxon>Peronosporaceae</taxon>
        <taxon>Phytophthora</taxon>
    </lineage>
</organism>
<reference evidence="1" key="1">
    <citation type="submission" date="2023-04" db="EMBL/GenBank/DDBJ databases">
        <title>Phytophthora lilii NBRC 32176.</title>
        <authorList>
            <person name="Ichikawa N."/>
            <person name="Sato H."/>
            <person name="Tonouchi N."/>
        </authorList>
    </citation>
    <scope>NUCLEOTIDE SEQUENCE</scope>
    <source>
        <strain evidence="1">NBRC 32176</strain>
    </source>
</reference>